<gene>
    <name evidence="2" type="ORF">RM538_12155</name>
</gene>
<evidence type="ECO:0000313" key="2">
    <source>
        <dbReference type="EMBL" id="MDT0556761.1"/>
    </source>
</evidence>
<evidence type="ECO:0000259" key="1">
    <source>
        <dbReference type="Pfam" id="PF19783"/>
    </source>
</evidence>
<accession>A0ABU2YEZ3</accession>
<comment type="caution">
    <text evidence="2">The sequence shown here is derived from an EMBL/GenBank/DDBJ whole genome shotgun (WGS) entry which is preliminary data.</text>
</comment>
<dbReference type="EMBL" id="JAVRHZ010000008">
    <property type="protein sequence ID" value="MDT0556761.1"/>
    <property type="molecule type" value="Genomic_DNA"/>
</dbReference>
<protein>
    <submittedName>
        <fullName evidence="2">DUF6268 family outer membrane beta-barrel protein</fullName>
    </submittedName>
</protein>
<dbReference type="InterPro" id="IPR046235">
    <property type="entry name" value="DUF6268"/>
</dbReference>
<dbReference type="Proteomes" id="UP001254488">
    <property type="component" value="Unassembled WGS sequence"/>
</dbReference>
<reference evidence="2 3" key="1">
    <citation type="submission" date="2023-09" db="EMBL/GenBank/DDBJ databases">
        <authorList>
            <person name="Rey-Velasco X."/>
        </authorList>
    </citation>
    <scope>NUCLEOTIDE SEQUENCE [LARGE SCALE GENOMIC DNA]</scope>
    <source>
        <strain evidence="2 3">W242</strain>
    </source>
</reference>
<name>A0ABU2YEZ3_9FLAO</name>
<sequence>MIKKLFCLLFFVSRITCSLGQTTDLARIEYTYAPQSSSDNSFRRFRTFLNFPIPIAEDDYLVAGIEYRNINILLKDDLPFNNEGFERYQSFKFTVGYTAKMKNDWRYAIKAETIIASDFSRRINGDDFIYGGSLFFIKDRTGGDEVKNVKKPWRIILGATYGTNAGRPFPLPIINYFRKMHPNWSYTLGVPKTNLKYYITDKHILQGFVTLDGFFANIQEDINLPNNKAGSTISMTTVLSGMGYEYLFTKNLLFYFYGGHTLINDIRLRNDNADDVLTLNDANTFYLRSGIKFKI</sequence>
<organism evidence="2 3">
    <name type="scientific">Patiriisocius hiemis</name>
    <dbReference type="NCBI Taxonomy" id="3075604"/>
    <lineage>
        <taxon>Bacteria</taxon>
        <taxon>Pseudomonadati</taxon>
        <taxon>Bacteroidota</taxon>
        <taxon>Flavobacteriia</taxon>
        <taxon>Flavobacteriales</taxon>
        <taxon>Flavobacteriaceae</taxon>
        <taxon>Patiriisocius</taxon>
    </lineage>
</organism>
<proteinExistence type="predicted"/>
<keyword evidence="3" id="KW-1185">Reference proteome</keyword>
<dbReference type="Pfam" id="PF19783">
    <property type="entry name" value="DUF6268"/>
    <property type="match status" value="1"/>
</dbReference>
<dbReference type="RefSeq" id="WP_311333712.1">
    <property type="nucleotide sequence ID" value="NZ_JAVRHZ010000008.1"/>
</dbReference>
<evidence type="ECO:0000313" key="3">
    <source>
        <dbReference type="Proteomes" id="UP001254488"/>
    </source>
</evidence>
<feature type="domain" description="DUF6268" evidence="1">
    <location>
        <begin position="91"/>
        <end position="281"/>
    </location>
</feature>